<keyword evidence="2" id="KW-0732">Signal</keyword>
<dbReference type="EMBL" id="JADIKF010000033">
    <property type="protein sequence ID" value="MBM7128469.1"/>
    <property type="molecule type" value="Genomic_DNA"/>
</dbReference>
<dbReference type="RefSeq" id="WP_204630085.1">
    <property type="nucleotide sequence ID" value="NZ_BSOC01000009.1"/>
</dbReference>
<feature type="region of interest" description="Disordered" evidence="1">
    <location>
        <begin position="96"/>
        <end position="121"/>
    </location>
</feature>
<reference evidence="3" key="1">
    <citation type="submission" date="2020-10" db="EMBL/GenBank/DDBJ databases">
        <title>Phylogeny of dyella-like bacteria.</title>
        <authorList>
            <person name="Fu J."/>
        </authorList>
    </citation>
    <scope>NUCLEOTIDE SEQUENCE</scope>
    <source>
        <strain evidence="3">DHON07</strain>
    </source>
</reference>
<accession>A0ABS2KBD2</accession>
<evidence type="ECO:0000313" key="4">
    <source>
        <dbReference type="Proteomes" id="UP001430193"/>
    </source>
</evidence>
<dbReference type="Proteomes" id="UP001430193">
    <property type="component" value="Unassembled WGS sequence"/>
</dbReference>
<evidence type="ECO:0000313" key="3">
    <source>
        <dbReference type="EMBL" id="MBM7128469.1"/>
    </source>
</evidence>
<evidence type="ECO:0000256" key="1">
    <source>
        <dbReference type="SAM" id="MobiDB-lite"/>
    </source>
</evidence>
<keyword evidence="4" id="KW-1185">Reference proteome</keyword>
<dbReference type="Pfam" id="PF10696">
    <property type="entry name" value="DUF2501"/>
    <property type="match status" value="1"/>
</dbReference>
<gene>
    <name evidence="3" type="ORF">ISS99_02950</name>
</gene>
<feature type="signal peptide" evidence="2">
    <location>
        <begin position="1"/>
        <end position="27"/>
    </location>
</feature>
<dbReference type="InterPro" id="IPR019637">
    <property type="entry name" value="DUF2501"/>
</dbReference>
<sequence>MKTRIGGMAMACAAAITLGLACTAASAQDLGSLGSKLGGSSLGNMLPGGGTSGSMGNVAGILGYCVKNNYLGGDSGASGVASKLLGKTQGGSNNSDYQSGLQGMLHGQGGQTTDLNSVGGGNSDLKSKLTTKACGVVLNQGKSFLGGSSGSSTGKLGSLLGH</sequence>
<proteinExistence type="predicted"/>
<name>A0ABS2KBD2_9GAMM</name>
<protein>
    <submittedName>
        <fullName evidence="3">DUF2501 domain-containing protein</fullName>
    </submittedName>
</protein>
<organism evidence="3 4">
    <name type="scientific">Dyella mobilis</name>
    <dbReference type="NCBI Taxonomy" id="1849582"/>
    <lineage>
        <taxon>Bacteria</taxon>
        <taxon>Pseudomonadati</taxon>
        <taxon>Pseudomonadota</taxon>
        <taxon>Gammaproteobacteria</taxon>
        <taxon>Lysobacterales</taxon>
        <taxon>Rhodanobacteraceae</taxon>
        <taxon>Dyella</taxon>
    </lineage>
</organism>
<dbReference type="PROSITE" id="PS51257">
    <property type="entry name" value="PROKAR_LIPOPROTEIN"/>
    <property type="match status" value="1"/>
</dbReference>
<feature type="chain" id="PRO_5045952562" evidence="2">
    <location>
        <begin position="28"/>
        <end position="162"/>
    </location>
</feature>
<comment type="caution">
    <text evidence="3">The sequence shown here is derived from an EMBL/GenBank/DDBJ whole genome shotgun (WGS) entry which is preliminary data.</text>
</comment>
<evidence type="ECO:0000256" key="2">
    <source>
        <dbReference type="SAM" id="SignalP"/>
    </source>
</evidence>